<dbReference type="Pfam" id="PF00350">
    <property type="entry name" value="Dynamin_N"/>
    <property type="match status" value="1"/>
</dbReference>
<gene>
    <name evidence="3" type="primary">LOC34620765</name>
</gene>
<dbReference type="InterPro" id="IPR022812">
    <property type="entry name" value="Dynamin"/>
</dbReference>
<dbReference type="AlphaFoldDB" id="A0A6P6S1G1"/>
<feature type="domain" description="Dynamin N-terminal" evidence="1">
    <location>
        <begin position="35"/>
        <end position="173"/>
    </location>
</feature>
<reference evidence="3" key="1">
    <citation type="submission" date="2025-08" db="UniProtKB">
        <authorList>
            <consortium name="RefSeq"/>
        </authorList>
    </citation>
    <scope>IDENTIFICATION</scope>
</reference>
<dbReference type="GeneID" id="34620765"/>
<evidence type="ECO:0000259" key="1">
    <source>
        <dbReference type="Pfam" id="PF00350"/>
    </source>
</evidence>
<dbReference type="GO" id="GO:0016020">
    <property type="term" value="C:membrane"/>
    <property type="evidence" value="ECO:0007669"/>
    <property type="project" value="TreeGrafter"/>
</dbReference>
<dbReference type="GO" id="GO:0005874">
    <property type="term" value="C:microtubule"/>
    <property type="evidence" value="ECO:0007669"/>
    <property type="project" value="TreeGrafter"/>
</dbReference>
<dbReference type="RefSeq" id="XP_026193619.1">
    <property type="nucleotide sequence ID" value="XM_026337834.1"/>
</dbReference>
<proteinExistence type="predicted"/>
<dbReference type="PANTHER" id="PTHR11566:SF233">
    <property type="entry name" value="CHROMOSOME UNDETERMINED SCAFFOLD_59, WHOLE GENOME SHOTGUN SEQUENCE"/>
    <property type="match status" value="1"/>
</dbReference>
<evidence type="ECO:0000313" key="3">
    <source>
        <dbReference type="RefSeq" id="XP_026193619.1"/>
    </source>
</evidence>
<dbReference type="OrthoDB" id="354395at2759"/>
<dbReference type="Proteomes" id="UP000515125">
    <property type="component" value="Unplaced"/>
</dbReference>
<accession>A0A6P6S1G1</accession>
<protein>
    <submittedName>
        <fullName evidence="3">Uncharacterized protein LOC34620765</fullName>
    </submittedName>
</protein>
<dbReference type="GO" id="GO:0005737">
    <property type="term" value="C:cytoplasm"/>
    <property type="evidence" value="ECO:0007669"/>
    <property type="project" value="TreeGrafter"/>
</dbReference>
<organism evidence="2 3">
    <name type="scientific">Cyclospora cayetanensis</name>
    <dbReference type="NCBI Taxonomy" id="88456"/>
    <lineage>
        <taxon>Eukaryota</taxon>
        <taxon>Sar</taxon>
        <taxon>Alveolata</taxon>
        <taxon>Apicomplexa</taxon>
        <taxon>Conoidasida</taxon>
        <taxon>Coccidia</taxon>
        <taxon>Eucoccidiorida</taxon>
        <taxon>Eimeriorina</taxon>
        <taxon>Eimeriidae</taxon>
        <taxon>Cyclospora</taxon>
    </lineage>
</organism>
<dbReference type="InterPro" id="IPR027417">
    <property type="entry name" value="P-loop_NTPase"/>
</dbReference>
<dbReference type="SUPFAM" id="SSF52540">
    <property type="entry name" value="P-loop containing nucleoside triphosphate hydrolases"/>
    <property type="match status" value="1"/>
</dbReference>
<evidence type="ECO:0000313" key="2">
    <source>
        <dbReference type="Proteomes" id="UP000515125"/>
    </source>
</evidence>
<sequence length="869" mass="97755">MRGSAEGGPPDANGSYLLCFQLLKLAGLEAEIPRLVVFGQQSMGKTTLLDYIMGGPIGYSSTDTGTRQPVVILLRPSETGAVSCRLKNQSIAIKELQQKMKEIMAAQGENISSEELEVEIAVPNGVHAVFVDLPGIKDDSQMGAQQTRAVVRSYVQNNPNDLYILVKKASDDPANWPWSLREFILSPGPKGLGLTPSQTVVVGTRAREFLQNEKNDVKTQQQLLDRVRKRAVKDANGNLLPLYLLELFSLSLEEKEKGNFLSRKQSMQRQMEEGHRDVQHLLFSAFDVCPDQQTLSDFFSPTKFKTELNDKFQSLLSEQLSLLERRLGRKRSETQKRIGDIEDQLVEQSPQSIREYVKLYLRELLQIVTELMTGNYVIIRLPRGGASFMDVYGGTLNENLEAGHKLCCELFPDPEQYDPQFLQTTRKKAEEYFERLKQEEARQHLPGAPNGRVVTQPGQLVRYMLSKDETNMFGLVQTVSDSAEAGDHTTKKAEDAHNSDNKVYSRDALVTFYFRSPQALTEQTQSKSVDRQRLTVILSLQTLVNPKNIPPHGYRCWQRVFRPDGWIGLRPVEIHSVSVESANAEQADGTAALYKGHAVIHPLLGPDLEGLPNEAAPQESVGLDELFMDAVGESDRQSVGDSDLTLMQRVAGEFADVRLLNQLSLTHLGRWMKFHISILEPDRRFTKDVLLQMMRSVRHVMDKADWEPLIADLLQSNVRGGMLHLVRLATCASSCALRRILRAAAAEIKRQISTGDLASGLKFLTENSRFMDELDQALDEYCRSKARACAATMRELIFEQTHAVHFEMIEELFDGCRQFERDFLGSSSMDEVAKTVRTTMARRKQRLGVADVYSRSGGPGDPHDMIYEE</sequence>
<dbReference type="InterPro" id="IPR045063">
    <property type="entry name" value="Dynamin_N"/>
</dbReference>
<dbReference type="GO" id="GO:0003924">
    <property type="term" value="F:GTPase activity"/>
    <property type="evidence" value="ECO:0007669"/>
    <property type="project" value="TreeGrafter"/>
</dbReference>
<feature type="non-terminal residue" evidence="3">
    <location>
        <position position="869"/>
    </location>
</feature>
<name>A0A6P6S1G1_9EIME</name>
<dbReference type="PANTHER" id="PTHR11566">
    <property type="entry name" value="DYNAMIN"/>
    <property type="match status" value="1"/>
</dbReference>
<dbReference type="Gene3D" id="3.40.50.300">
    <property type="entry name" value="P-loop containing nucleotide triphosphate hydrolases"/>
    <property type="match status" value="1"/>
</dbReference>
<keyword evidence="2" id="KW-1185">Reference proteome</keyword>
<dbReference type="GO" id="GO:0008017">
    <property type="term" value="F:microtubule binding"/>
    <property type="evidence" value="ECO:0007669"/>
    <property type="project" value="TreeGrafter"/>
</dbReference>